<sequence>MRINRRTLLGGVLAVPVIGSQALAQSTGQSFPNRPLTIAIPFAAGGPTDMIGRLLAEGMSRELGQPVAAENLTGAGGTIAAARVAQSRPDGHTLMIHHIGLAAAATLYRQLPFNIERGFAPLGVVSHTGMAIVARPDFPARDLPGYMAVLREQGDRLNLGHAGLGGSNQLCGMLLQHAAGRSATTIVFRGSAPAMTEMMAGRLDISCEQATVVAPFARDGRIKAYAVTLPERIPGFDVPTAREQGVDLIMSAWHGLYAVAGTPPEIQQRLAQAARAALRDERLRQRFAETLTTVATDEEATPAHHTRFLASEIARLRPLIVAAGQFAD</sequence>
<keyword evidence="4" id="KW-1185">Reference proteome</keyword>
<dbReference type="Proteomes" id="UP000199473">
    <property type="component" value="Unassembled WGS sequence"/>
</dbReference>
<dbReference type="EMBL" id="FOSQ01000009">
    <property type="protein sequence ID" value="SFK88631.1"/>
    <property type="molecule type" value="Genomic_DNA"/>
</dbReference>
<proteinExistence type="inferred from homology"/>
<evidence type="ECO:0000256" key="2">
    <source>
        <dbReference type="SAM" id="SignalP"/>
    </source>
</evidence>
<dbReference type="Gene3D" id="3.40.190.150">
    <property type="entry name" value="Bordetella uptake gene, domain 1"/>
    <property type="match status" value="1"/>
</dbReference>
<dbReference type="Gene3D" id="3.40.190.10">
    <property type="entry name" value="Periplasmic binding protein-like II"/>
    <property type="match status" value="1"/>
</dbReference>
<keyword evidence="3" id="KW-0675">Receptor</keyword>
<evidence type="ECO:0000313" key="3">
    <source>
        <dbReference type="EMBL" id="SFK88631.1"/>
    </source>
</evidence>
<gene>
    <name evidence="3" type="ORF">SAMN02745775_109198</name>
</gene>
<dbReference type="AlphaFoldDB" id="A0A1I4D9L7"/>
<dbReference type="InterPro" id="IPR042100">
    <property type="entry name" value="Bug_dom1"/>
</dbReference>
<comment type="similarity">
    <text evidence="1">Belongs to the UPF0065 (bug) family.</text>
</comment>
<dbReference type="PIRSF" id="PIRSF017082">
    <property type="entry name" value="YflP"/>
    <property type="match status" value="1"/>
</dbReference>
<dbReference type="InterPro" id="IPR005064">
    <property type="entry name" value="BUG"/>
</dbReference>
<dbReference type="OrthoDB" id="7256605at2"/>
<keyword evidence="2" id="KW-0732">Signal</keyword>
<name>A0A1I4D9L7_9PROT</name>
<organism evidence="3 4">
    <name type="scientific">Falsiroseomonas stagni DSM 19981</name>
    <dbReference type="NCBI Taxonomy" id="1123062"/>
    <lineage>
        <taxon>Bacteria</taxon>
        <taxon>Pseudomonadati</taxon>
        <taxon>Pseudomonadota</taxon>
        <taxon>Alphaproteobacteria</taxon>
        <taxon>Acetobacterales</taxon>
        <taxon>Roseomonadaceae</taxon>
        <taxon>Falsiroseomonas</taxon>
    </lineage>
</organism>
<dbReference type="PANTHER" id="PTHR42928">
    <property type="entry name" value="TRICARBOXYLATE-BINDING PROTEIN"/>
    <property type="match status" value="1"/>
</dbReference>
<dbReference type="Pfam" id="PF03401">
    <property type="entry name" value="TctC"/>
    <property type="match status" value="1"/>
</dbReference>
<dbReference type="STRING" id="1123062.SAMN02745775_109198"/>
<evidence type="ECO:0000313" key="4">
    <source>
        <dbReference type="Proteomes" id="UP000199473"/>
    </source>
</evidence>
<dbReference type="RefSeq" id="WP_092961875.1">
    <property type="nucleotide sequence ID" value="NZ_FOSQ01000009.1"/>
</dbReference>
<evidence type="ECO:0000256" key="1">
    <source>
        <dbReference type="ARBA" id="ARBA00006987"/>
    </source>
</evidence>
<dbReference type="PANTHER" id="PTHR42928:SF5">
    <property type="entry name" value="BLR1237 PROTEIN"/>
    <property type="match status" value="1"/>
</dbReference>
<feature type="signal peptide" evidence="2">
    <location>
        <begin position="1"/>
        <end position="24"/>
    </location>
</feature>
<accession>A0A1I4D9L7</accession>
<feature type="chain" id="PRO_5011744922" evidence="2">
    <location>
        <begin position="25"/>
        <end position="328"/>
    </location>
</feature>
<reference evidence="3 4" key="1">
    <citation type="submission" date="2016-10" db="EMBL/GenBank/DDBJ databases">
        <authorList>
            <person name="de Groot N.N."/>
        </authorList>
    </citation>
    <scope>NUCLEOTIDE SEQUENCE [LARGE SCALE GENOMIC DNA]</scope>
    <source>
        <strain evidence="3 4">DSM 19981</strain>
    </source>
</reference>
<protein>
    <submittedName>
        <fullName evidence="3">Tripartite-type tricarboxylate transporter, receptor component TctC</fullName>
    </submittedName>
</protein>